<accession>A0ABV1A024</accession>
<dbReference type="Proteomes" id="UP001469553">
    <property type="component" value="Unassembled WGS sequence"/>
</dbReference>
<name>A0ABV1A024_9TELE</name>
<keyword evidence="2" id="KW-1185">Reference proteome</keyword>
<dbReference type="EMBL" id="JAHRIP010076106">
    <property type="protein sequence ID" value="MEQ2310833.1"/>
    <property type="molecule type" value="Genomic_DNA"/>
</dbReference>
<organism evidence="1 2">
    <name type="scientific">Ameca splendens</name>
    <dbReference type="NCBI Taxonomy" id="208324"/>
    <lineage>
        <taxon>Eukaryota</taxon>
        <taxon>Metazoa</taxon>
        <taxon>Chordata</taxon>
        <taxon>Craniata</taxon>
        <taxon>Vertebrata</taxon>
        <taxon>Euteleostomi</taxon>
        <taxon>Actinopterygii</taxon>
        <taxon>Neopterygii</taxon>
        <taxon>Teleostei</taxon>
        <taxon>Neoteleostei</taxon>
        <taxon>Acanthomorphata</taxon>
        <taxon>Ovalentaria</taxon>
        <taxon>Atherinomorphae</taxon>
        <taxon>Cyprinodontiformes</taxon>
        <taxon>Goodeidae</taxon>
        <taxon>Ameca</taxon>
    </lineage>
</organism>
<proteinExistence type="predicted"/>
<protein>
    <submittedName>
        <fullName evidence="1">Uncharacterized protein</fullName>
    </submittedName>
</protein>
<evidence type="ECO:0000313" key="1">
    <source>
        <dbReference type="EMBL" id="MEQ2310833.1"/>
    </source>
</evidence>
<reference evidence="1 2" key="1">
    <citation type="submission" date="2021-06" db="EMBL/GenBank/DDBJ databases">
        <authorList>
            <person name="Palmer J.M."/>
        </authorList>
    </citation>
    <scope>NUCLEOTIDE SEQUENCE [LARGE SCALE GENOMIC DNA]</scope>
    <source>
        <strain evidence="1 2">AS_MEX2019</strain>
        <tissue evidence="1">Muscle</tissue>
    </source>
</reference>
<comment type="caution">
    <text evidence="1">The sequence shown here is derived from an EMBL/GenBank/DDBJ whole genome shotgun (WGS) entry which is preliminary data.</text>
</comment>
<gene>
    <name evidence="1" type="ORF">AMECASPLE_013360</name>
</gene>
<sequence>MPNQNLYTYLHGDNIEIRDNFFSQNTNNIPFCVLDSLEGKYVYQLRVILQSKAIGKPCAAIRDLLECWMDPGAWLQPLISGHALSKPFDSWQRTDDSQARLITAN</sequence>
<evidence type="ECO:0000313" key="2">
    <source>
        <dbReference type="Proteomes" id="UP001469553"/>
    </source>
</evidence>